<protein>
    <recommendedName>
        <fullName evidence="2">histidine kinase</fullName>
        <ecNumber evidence="2">2.7.13.3</ecNumber>
    </recommendedName>
</protein>
<evidence type="ECO:0000256" key="6">
    <source>
        <dbReference type="ARBA" id="ARBA00022777"/>
    </source>
</evidence>
<dbReference type="SUPFAM" id="SSF55874">
    <property type="entry name" value="ATPase domain of HSP90 chaperone/DNA topoisomerase II/histidine kinase"/>
    <property type="match status" value="1"/>
</dbReference>
<dbReference type="GO" id="GO:0000155">
    <property type="term" value="F:phosphorelay sensor kinase activity"/>
    <property type="evidence" value="ECO:0007669"/>
    <property type="project" value="InterPro"/>
</dbReference>
<dbReference type="GO" id="GO:0016020">
    <property type="term" value="C:membrane"/>
    <property type="evidence" value="ECO:0007669"/>
    <property type="project" value="InterPro"/>
</dbReference>
<evidence type="ECO:0000313" key="11">
    <source>
        <dbReference type="EMBL" id="XBW08790.1"/>
    </source>
</evidence>
<feature type="transmembrane region" description="Helical" evidence="9">
    <location>
        <begin position="81"/>
        <end position="109"/>
    </location>
</feature>
<evidence type="ECO:0000256" key="1">
    <source>
        <dbReference type="ARBA" id="ARBA00000085"/>
    </source>
</evidence>
<evidence type="ECO:0000256" key="7">
    <source>
        <dbReference type="ARBA" id="ARBA00022840"/>
    </source>
</evidence>
<dbReference type="GO" id="GO:0046983">
    <property type="term" value="F:protein dimerization activity"/>
    <property type="evidence" value="ECO:0007669"/>
    <property type="project" value="InterPro"/>
</dbReference>
<keyword evidence="4" id="KW-0808">Transferase</keyword>
<evidence type="ECO:0000256" key="4">
    <source>
        <dbReference type="ARBA" id="ARBA00022679"/>
    </source>
</evidence>
<dbReference type="EMBL" id="CP138335">
    <property type="protein sequence ID" value="XBW08790.1"/>
    <property type="molecule type" value="Genomic_DNA"/>
</dbReference>
<feature type="transmembrane region" description="Helical" evidence="9">
    <location>
        <begin position="115"/>
        <end position="132"/>
    </location>
</feature>
<dbReference type="PANTHER" id="PTHR24421:SF10">
    <property type="entry name" value="NITRATE_NITRITE SENSOR PROTEIN NARQ"/>
    <property type="match status" value="1"/>
</dbReference>
<name>A0AAU7VBL6_9ACTO</name>
<feature type="domain" description="Signal transduction histidine kinase subgroup 3 dimerisation and phosphoacceptor" evidence="10">
    <location>
        <begin position="208"/>
        <end position="271"/>
    </location>
</feature>
<feature type="transmembrane region" description="Helical" evidence="9">
    <location>
        <begin position="56"/>
        <end position="74"/>
    </location>
</feature>
<dbReference type="RefSeq" id="WP_350258990.1">
    <property type="nucleotide sequence ID" value="NZ_CP138335.1"/>
</dbReference>
<dbReference type="KEGG" id="sapp:SAC06_04335"/>
<accession>A0AAU7VBL6</accession>
<keyword evidence="3" id="KW-0597">Phosphoprotein</keyword>
<dbReference type="AlphaFoldDB" id="A0AAU7VBL6"/>
<dbReference type="InterPro" id="IPR050482">
    <property type="entry name" value="Sensor_HK_TwoCompSys"/>
</dbReference>
<keyword evidence="5" id="KW-0547">Nucleotide-binding</keyword>
<dbReference type="CDD" id="cd16917">
    <property type="entry name" value="HATPase_UhpB-NarQ-NarX-like"/>
    <property type="match status" value="1"/>
</dbReference>
<evidence type="ECO:0000256" key="5">
    <source>
        <dbReference type="ARBA" id="ARBA00022741"/>
    </source>
</evidence>
<evidence type="ECO:0000256" key="2">
    <source>
        <dbReference type="ARBA" id="ARBA00012438"/>
    </source>
</evidence>
<keyword evidence="7" id="KW-0067">ATP-binding</keyword>
<evidence type="ECO:0000259" key="10">
    <source>
        <dbReference type="Pfam" id="PF07730"/>
    </source>
</evidence>
<keyword evidence="6 11" id="KW-0418">Kinase</keyword>
<keyword evidence="8" id="KW-0902">Two-component regulatory system</keyword>
<dbReference type="Pfam" id="PF07730">
    <property type="entry name" value="HisKA_3"/>
    <property type="match status" value="1"/>
</dbReference>
<comment type="catalytic activity">
    <reaction evidence="1">
        <text>ATP + protein L-histidine = ADP + protein N-phospho-L-histidine.</text>
        <dbReference type="EC" id="2.7.13.3"/>
    </reaction>
</comment>
<dbReference type="Gene3D" id="1.20.5.1930">
    <property type="match status" value="1"/>
</dbReference>
<evidence type="ECO:0000256" key="8">
    <source>
        <dbReference type="ARBA" id="ARBA00023012"/>
    </source>
</evidence>
<reference evidence="11" key="1">
    <citation type="submission" date="2023-11" db="EMBL/GenBank/DDBJ databases">
        <title>Scrofimicrobium hongkongense sp. nov., isolated from a patient with peritonitis.</title>
        <authorList>
            <person name="Lao H.Y."/>
            <person name="Wong A.Y.P."/>
            <person name="Ng T.L."/>
            <person name="Wong R.Y.L."/>
            <person name="Yau M.C.Y."/>
            <person name="Lam J.Y.W."/>
            <person name="Siu G.K.H."/>
        </authorList>
    </citation>
    <scope>NUCLEOTIDE SEQUENCE</scope>
    <source>
        <strain evidence="11">R131</strain>
    </source>
</reference>
<keyword evidence="9" id="KW-0472">Membrane</keyword>
<dbReference type="EC" id="2.7.13.3" evidence="2"/>
<dbReference type="InterPro" id="IPR011712">
    <property type="entry name" value="Sig_transdc_His_kin_sub3_dim/P"/>
</dbReference>
<dbReference type="InterPro" id="IPR036890">
    <property type="entry name" value="HATPase_C_sf"/>
</dbReference>
<organism evidence="11">
    <name type="scientific">Scrofimicrobium appendicitidis</name>
    <dbReference type="NCBI Taxonomy" id="3079930"/>
    <lineage>
        <taxon>Bacteria</taxon>
        <taxon>Bacillati</taxon>
        <taxon>Actinomycetota</taxon>
        <taxon>Actinomycetes</taxon>
        <taxon>Actinomycetales</taxon>
        <taxon>Actinomycetaceae</taxon>
        <taxon>Scrofimicrobium</taxon>
    </lineage>
</organism>
<dbReference type="GO" id="GO:0005524">
    <property type="term" value="F:ATP binding"/>
    <property type="evidence" value="ECO:0007669"/>
    <property type="project" value="UniProtKB-KW"/>
</dbReference>
<evidence type="ECO:0000256" key="3">
    <source>
        <dbReference type="ARBA" id="ARBA00022553"/>
    </source>
</evidence>
<gene>
    <name evidence="11" type="ORF">SAC06_04335</name>
</gene>
<keyword evidence="9" id="KW-1133">Transmembrane helix</keyword>
<keyword evidence="9" id="KW-0812">Transmembrane</keyword>
<dbReference type="Gene3D" id="3.30.565.10">
    <property type="entry name" value="Histidine kinase-like ATPase, C-terminal domain"/>
    <property type="match status" value="1"/>
</dbReference>
<dbReference type="PANTHER" id="PTHR24421">
    <property type="entry name" value="NITRATE/NITRITE SENSOR PROTEIN NARX-RELATED"/>
    <property type="match status" value="1"/>
</dbReference>
<feature type="transmembrane region" description="Helical" evidence="9">
    <location>
        <begin position="21"/>
        <end position="44"/>
    </location>
</feature>
<evidence type="ECO:0000256" key="9">
    <source>
        <dbReference type="SAM" id="Phobius"/>
    </source>
</evidence>
<sequence>MSIPDLQNPSRAAQLPWWRRLLSALGTAAAVVVVGFFGIAFAVLPINFSSASSVTLWHTLGFLAALPCAILLIWRRSAPTAVFLLTSALTVLLPLSPLAPAVALPWVLARGSRNTWIWAIVLATVTISLPLWRDWHYGVNGSVWITEPGDVALDGPTYLIGGIAILLVSIAVGGARRWAGLAAGAQLAANQVSAEAVQLRGELSRQDERELIAREMHDTVANHLSLASLHAGVLEVTSTDEQVLANARAIREQAHRATDEMRVLISSLRDSTQDGYQGGVPTFADLRALVEQTRQTGVKVNAEIAAPGLNELPPALARATYRIVQEALTNALKHARGSGIGVLVAVQPEVRVDIAVSNWIVPRAPTDYADPNWKDWTPPGTGTGLLGMRERAESLGGGLSAAANNNRWEVRAWLPWTRA</sequence>
<proteinExistence type="predicted"/>